<dbReference type="AlphaFoldDB" id="A0A2D0KZI9"/>
<dbReference type="EMBL" id="NJCX01000040">
    <property type="protein sequence ID" value="PHM68841.1"/>
    <property type="molecule type" value="Genomic_DNA"/>
</dbReference>
<reference evidence="1 2" key="1">
    <citation type="journal article" date="2017" name="Nat. Microbiol.">
        <title>Natural product diversity associated with the nematode symbionts Photorhabdus and Xenorhabdus.</title>
        <authorList>
            <person name="Tobias N.J."/>
            <person name="Wolff H."/>
            <person name="Djahanschiri B."/>
            <person name="Grundmann F."/>
            <person name="Kronenwerth M."/>
            <person name="Shi Y.M."/>
            <person name="Simonyi S."/>
            <person name="Grun P."/>
            <person name="Shapiro-Ilan D."/>
            <person name="Pidot S.J."/>
            <person name="Stinear T.P."/>
            <person name="Ebersberger I."/>
            <person name="Bode H.B."/>
        </authorList>
    </citation>
    <scope>NUCLEOTIDE SEQUENCE [LARGE SCALE GENOMIC DNA]</scope>
    <source>
        <strain evidence="1 2">DSM 17907</strain>
    </source>
</reference>
<organism evidence="1 2">
    <name type="scientific">Xenorhabdus kozodoii</name>
    <dbReference type="NCBI Taxonomy" id="351676"/>
    <lineage>
        <taxon>Bacteria</taxon>
        <taxon>Pseudomonadati</taxon>
        <taxon>Pseudomonadota</taxon>
        <taxon>Gammaproteobacteria</taxon>
        <taxon>Enterobacterales</taxon>
        <taxon>Morganellaceae</taxon>
        <taxon>Xenorhabdus</taxon>
    </lineage>
</organism>
<dbReference type="Proteomes" id="UP000221101">
    <property type="component" value="Unassembled WGS sequence"/>
</dbReference>
<dbReference type="InterPro" id="IPR009731">
    <property type="entry name" value="P-like"/>
</dbReference>
<accession>A0A2D0KZI9</accession>
<gene>
    <name evidence="1" type="ORF">Xkoz_03609</name>
</gene>
<dbReference type="GO" id="GO:0006270">
    <property type="term" value="P:DNA replication initiation"/>
    <property type="evidence" value="ECO:0007669"/>
    <property type="project" value="InterPro"/>
</dbReference>
<protein>
    <submittedName>
        <fullName evidence="1">DNA replication protein</fullName>
    </submittedName>
</protein>
<dbReference type="RefSeq" id="WP_244183510.1">
    <property type="nucleotide sequence ID" value="NZ_CAWNOR010000076.1"/>
</dbReference>
<name>A0A2D0KZI9_9GAMM</name>
<evidence type="ECO:0000313" key="1">
    <source>
        <dbReference type="EMBL" id="PHM68841.1"/>
    </source>
</evidence>
<evidence type="ECO:0000313" key="2">
    <source>
        <dbReference type="Proteomes" id="UP000221101"/>
    </source>
</evidence>
<comment type="caution">
    <text evidence="1">The sequence shown here is derived from an EMBL/GenBank/DDBJ whole genome shotgun (WGS) entry which is preliminary data.</text>
</comment>
<keyword evidence="2" id="KW-1185">Reference proteome</keyword>
<dbReference type="Pfam" id="PF06992">
    <property type="entry name" value="Phage_lambda_P"/>
    <property type="match status" value="1"/>
</dbReference>
<sequence>MTLAKVIQDRDGAALAKMAGTTKSPEKVVNDEAERLVDVLFKNLKSVFSAAISTIFKDPRDEVAAKRQWIAAFAENGIRTKEQLSAGMRHARASESPFWPSPGQFIQWCKQGEAVAIGLPTEDELYGMFRDYCARRGWGDYQWQSNACYWMVTKIYSDMIRQNLTDSEVRKLCVRELRAMTKRIQAGEKIPVPVIQIAKKYTPSDEDSVISSLWLIKRNLGCNLSLQEYSHQFYNERLEAIRKRKAI</sequence>
<proteinExistence type="predicted"/>